<proteinExistence type="predicted"/>
<dbReference type="EMBL" id="BAABKP010000001">
    <property type="protein sequence ID" value="GAA4789009.1"/>
    <property type="molecule type" value="Genomic_DNA"/>
</dbReference>
<evidence type="ECO:0000313" key="1">
    <source>
        <dbReference type="EMBL" id="GAA4789009.1"/>
    </source>
</evidence>
<dbReference type="Gene3D" id="2.30.110.10">
    <property type="entry name" value="Electron Transport, Fmn-binding Protein, Chain A"/>
    <property type="match status" value="1"/>
</dbReference>
<accession>A0ABP9B1H4</accession>
<gene>
    <name evidence="1" type="ORF">GCM10023352_03550</name>
</gene>
<keyword evidence="2" id="KW-1185">Reference proteome</keyword>
<dbReference type="SUPFAM" id="SSF50475">
    <property type="entry name" value="FMN-binding split barrel"/>
    <property type="match status" value="1"/>
</dbReference>
<sequence>MNIQDQNQPAEREPAITVLDDKQVWKLIESTRFARLGTLGEDGFVHITPLNIVTDGEKIYFRTAAGSKLTQLILEEKVTVQFDRAEGHHAHSVNVFATARLLTDSQEIDEVKKLNLAPWLDTEKLEFVELTPQKVTGRRFRLGH</sequence>
<dbReference type="InterPro" id="IPR024747">
    <property type="entry name" value="Pyridox_Oxase-rel"/>
</dbReference>
<name>A0ABP9B1H4_9MICC</name>
<dbReference type="InterPro" id="IPR012349">
    <property type="entry name" value="Split_barrel_FMN-bd"/>
</dbReference>
<reference evidence="2" key="1">
    <citation type="journal article" date="2019" name="Int. J. Syst. Evol. Microbiol.">
        <title>The Global Catalogue of Microorganisms (GCM) 10K type strain sequencing project: providing services to taxonomists for standard genome sequencing and annotation.</title>
        <authorList>
            <consortium name="The Broad Institute Genomics Platform"/>
            <consortium name="The Broad Institute Genome Sequencing Center for Infectious Disease"/>
            <person name="Wu L."/>
            <person name="Ma J."/>
        </authorList>
    </citation>
    <scope>NUCLEOTIDE SEQUENCE [LARGE SCALE GENOMIC DNA]</scope>
    <source>
        <strain evidence="2">JCM 18541</strain>
    </source>
</reference>
<organism evidence="1 2">
    <name type="scientific">Rothia endophytica</name>
    <dbReference type="NCBI Taxonomy" id="1324766"/>
    <lineage>
        <taxon>Bacteria</taxon>
        <taxon>Bacillati</taxon>
        <taxon>Actinomycetota</taxon>
        <taxon>Actinomycetes</taxon>
        <taxon>Micrococcales</taxon>
        <taxon>Micrococcaceae</taxon>
        <taxon>Rothia</taxon>
    </lineage>
</organism>
<protein>
    <submittedName>
        <fullName evidence="1">Pyridoxamine 5'-phosphate oxidase family protein</fullName>
    </submittedName>
</protein>
<evidence type="ECO:0000313" key="2">
    <source>
        <dbReference type="Proteomes" id="UP001500187"/>
    </source>
</evidence>
<dbReference type="Pfam" id="PF12900">
    <property type="entry name" value="Pyridox_ox_2"/>
    <property type="match status" value="1"/>
</dbReference>
<dbReference type="Proteomes" id="UP001500187">
    <property type="component" value="Unassembled WGS sequence"/>
</dbReference>
<comment type="caution">
    <text evidence="1">The sequence shown here is derived from an EMBL/GenBank/DDBJ whole genome shotgun (WGS) entry which is preliminary data.</text>
</comment>